<evidence type="ECO:0000313" key="2">
    <source>
        <dbReference type="EMBL" id="KAJ1967782.1"/>
    </source>
</evidence>
<dbReference type="Proteomes" id="UP001151582">
    <property type="component" value="Unassembled WGS sequence"/>
</dbReference>
<feature type="non-terminal residue" evidence="2">
    <location>
        <position position="1"/>
    </location>
</feature>
<dbReference type="InterPro" id="IPR003789">
    <property type="entry name" value="Asn/Gln_tRNA_amidoTrase-B-like"/>
</dbReference>
<dbReference type="InterPro" id="IPR019004">
    <property type="entry name" value="YqeY/Aim41"/>
</dbReference>
<comment type="caution">
    <text evidence="2">The sequence shown here is derived from an EMBL/GenBank/DDBJ whole genome shotgun (WGS) entry which is preliminary data.</text>
</comment>
<dbReference type="InterPro" id="IPR023168">
    <property type="entry name" value="GatB_Yqey_C_2"/>
</dbReference>
<dbReference type="Gene3D" id="1.10.10.410">
    <property type="match status" value="1"/>
</dbReference>
<accession>A0A9W8ARX5</accession>
<keyword evidence="3" id="KW-1185">Reference proteome</keyword>
<comment type="similarity">
    <text evidence="1">Belongs to the AIM41 family.</text>
</comment>
<protein>
    <recommendedName>
        <fullName evidence="1">Altered inheritance of mitochondria protein 41</fullName>
    </recommendedName>
</protein>
<dbReference type="SUPFAM" id="SSF89095">
    <property type="entry name" value="GatB/YqeY motif"/>
    <property type="match status" value="1"/>
</dbReference>
<dbReference type="PANTHER" id="PTHR28055:SF1">
    <property type="entry name" value="ALTERED INHERITANCE OF MITOCHONDRIA PROTEIN 41, MITOCHONDRIAL"/>
    <property type="match status" value="1"/>
</dbReference>
<comment type="subcellular location">
    <subcellularLocation>
        <location evidence="1">Mitochondrion</location>
    </subcellularLocation>
</comment>
<evidence type="ECO:0000256" key="1">
    <source>
        <dbReference type="RuleBase" id="RU365099"/>
    </source>
</evidence>
<gene>
    <name evidence="1" type="primary">AIM41</name>
    <name evidence="2" type="ORF">H4R34_006356</name>
</gene>
<dbReference type="PANTHER" id="PTHR28055">
    <property type="entry name" value="ALTERED INHERITANCE OF MITOCHONDRIA PROTEIN 41, MITOCHONDRIAL"/>
    <property type="match status" value="1"/>
</dbReference>
<name>A0A9W8ARX5_9FUNG</name>
<proteinExistence type="inferred from homology"/>
<keyword evidence="1" id="KW-0496">Mitochondrion</keyword>
<dbReference type="GO" id="GO:0005739">
    <property type="term" value="C:mitochondrion"/>
    <property type="evidence" value="ECO:0007669"/>
    <property type="project" value="UniProtKB-SubCell"/>
</dbReference>
<dbReference type="OrthoDB" id="538640at2759"/>
<dbReference type="EMBL" id="JANBQB010002266">
    <property type="protein sequence ID" value="KAJ1967782.1"/>
    <property type="molecule type" value="Genomic_DNA"/>
</dbReference>
<evidence type="ECO:0000313" key="3">
    <source>
        <dbReference type="Proteomes" id="UP001151582"/>
    </source>
</evidence>
<dbReference type="Pfam" id="PF09424">
    <property type="entry name" value="YqeY"/>
    <property type="match status" value="1"/>
</dbReference>
<dbReference type="GO" id="GO:0016884">
    <property type="term" value="F:carbon-nitrogen ligase activity, with glutamine as amido-N-donor"/>
    <property type="evidence" value="ECO:0007669"/>
    <property type="project" value="UniProtKB-UniRule"/>
</dbReference>
<reference evidence="2" key="1">
    <citation type="submission" date="2022-07" db="EMBL/GenBank/DDBJ databases">
        <title>Phylogenomic reconstructions and comparative analyses of Kickxellomycotina fungi.</title>
        <authorList>
            <person name="Reynolds N.K."/>
            <person name="Stajich J.E."/>
            <person name="Barry K."/>
            <person name="Grigoriev I.V."/>
            <person name="Crous P."/>
            <person name="Smith M.E."/>
        </authorList>
    </citation>
    <scope>NUCLEOTIDE SEQUENCE</scope>
    <source>
        <strain evidence="2">RSA 567</strain>
    </source>
</reference>
<dbReference type="AlphaFoldDB" id="A0A9W8ARX5"/>
<sequence length="78" mass="8356">QREDLAAKERAELAVLDEFLPEPYSASQVEALVRTAIQTTQAASVKDLGRVIQAVDADPARVTKAQLAQAAKQLLATP</sequence>
<organism evidence="2 3">
    <name type="scientific">Dimargaris verticillata</name>
    <dbReference type="NCBI Taxonomy" id="2761393"/>
    <lineage>
        <taxon>Eukaryota</taxon>
        <taxon>Fungi</taxon>
        <taxon>Fungi incertae sedis</taxon>
        <taxon>Zoopagomycota</taxon>
        <taxon>Kickxellomycotina</taxon>
        <taxon>Dimargaritomycetes</taxon>
        <taxon>Dimargaritales</taxon>
        <taxon>Dimargaritaceae</taxon>
        <taxon>Dimargaris</taxon>
    </lineage>
</organism>